<evidence type="ECO:0000313" key="3">
    <source>
        <dbReference type="Proteomes" id="UP000003416"/>
    </source>
</evidence>
<reference evidence="2 3" key="1">
    <citation type="submission" date="2011-02" db="EMBL/GenBank/DDBJ databases">
        <authorList>
            <person name="Weinstock G."/>
            <person name="Sodergren E."/>
            <person name="Clifton S."/>
            <person name="Fulton L."/>
            <person name="Fulton B."/>
            <person name="Courtney L."/>
            <person name="Fronick C."/>
            <person name="Harrison M."/>
            <person name="Strong C."/>
            <person name="Farmer C."/>
            <person name="Delahaunty K."/>
            <person name="Markovic C."/>
            <person name="Hall O."/>
            <person name="Minx P."/>
            <person name="Tomlinson C."/>
            <person name="Mitreva M."/>
            <person name="Hou S."/>
            <person name="Chen J."/>
            <person name="Wollam A."/>
            <person name="Pepin K.H."/>
            <person name="Johnson M."/>
            <person name="Bhonagiri V."/>
            <person name="Zhang X."/>
            <person name="Suruliraj S."/>
            <person name="Warren W."/>
            <person name="Chinwalla A."/>
            <person name="Mardis E.R."/>
            <person name="Wilson R.K."/>
        </authorList>
    </citation>
    <scope>NUCLEOTIDE SEQUENCE [LARGE SCALE GENOMIC DNA]</scope>
    <source>
        <strain evidence="2 3">YIT 12057</strain>
    </source>
</reference>
<feature type="transmembrane region" description="Helical" evidence="1">
    <location>
        <begin position="6"/>
        <end position="27"/>
    </location>
</feature>
<accession>F3PXH6</accession>
<comment type="caution">
    <text evidence="2">The sequence shown here is derived from an EMBL/GenBank/DDBJ whole genome shotgun (WGS) entry which is preliminary data.</text>
</comment>
<gene>
    <name evidence="2" type="ORF">HMPREF9446_03474</name>
</gene>
<dbReference type="Proteomes" id="UP000003416">
    <property type="component" value="Unassembled WGS sequence"/>
</dbReference>
<protein>
    <submittedName>
        <fullName evidence="2">Conserved domain protein</fullName>
    </submittedName>
</protein>
<evidence type="ECO:0000313" key="2">
    <source>
        <dbReference type="EMBL" id="EGF51558.1"/>
    </source>
</evidence>
<dbReference type="EMBL" id="AFBN01000099">
    <property type="protein sequence ID" value="EGF51558.1"/>
    <property type="molecule type" value="Genomic_DNA"/>
</dbReference>
<keyword evidence="1" id="KW-0812">Transmembrane</keyword>
<dbReference type="HOGENOM" id="CLU_3114533_0_0_10"/>
<evidence type="ECO:0000256" key="1">
    <source>
        <dbReference type="SAM" id="Phobius"/>
    </source>
</evidence>
<sequence>MPPQKSYLIQSCSYPCLFYIIFVIKFLPSNLHRGHSRTYCCQNLNYCPLI</sequence>
<keyword evidence="1" id="KW-0472">Membrane</keyword>
<proteinExistence type="predicted"/>
<keyword evidence="1" id="KW-1133">Transmembrane helix</keyword>
<name>F3PXH6_9BACE</name>
<keyword evidence="3" id="KW-1185">Reference proteome</keyword>
<dbReference type="AlphaFoldDB" id="F3PXH6"/>
<organism evidence="2 3">
    <name type="scientific">Bacteroides fluxus YIT 12057</name>
    <dbReference type="NCBI Taxonomy" id="763034"/>
    <lineage>
        <taxon>Bacteria</taxon>
        <taxon>Pseudomonadati</taxon>
        <taxon>Bacteroidota</taxon>
        <taxon>Bacteroidia</taxon>
        <taxon>Bacteroidales</taxon>
        <taxon>Bacteroidaceae</taxon>
        <taxon>Bacteroides</taxon>
    </lineage>
</organism>